<dbReference type="GO" id="GO:0046983">
    <property type="term" value="F:protein dimerization activity"/>
    <property type="evidence" value="ECO:0007669"/>
    <property type="project" value="InterPro"/>
</dbReference>
<name>A0A0P0VJT3_ORYSJ</name>
<feature type="compositionally biased region" description="Polar residues" evidence="2">
    <location>
        <begin position="32"/>
        <end position="44"/>
    </location>
</feature>
<protein>
    <submittedName>
        <fullName evidence="5">Os02g0521366 protein</fullName>
    </submittedName>
</protein>
<dbReference type="FunCoup" id="A0A0P0VJT3">
    <property type="interactions" value="499"/>
</dbReference>
<dbReference type="Gramene" id="Os02t0521366-00">
    <property type="protein sequence ID" value="Os02t0521366-00"/>
    <property type="gene ID" value="Os02g0521366"/>
</dbReference>
<gene>
    <name evidence="5" type="ordered locus">Os02g0521366</name>
    <name evidence="5" type="ORF">OSNPB_020521366</name>
</gene>
<dbReference type="OMA" id="DEYWQLM"/>
<dbReference type="EMBL" id="AP014958">
    <property type="protein sequence ID" value="BAS78952.1"/>
    <property type="molecule type" value="Genomic_DNA"/>
</dbReference>
<dbReference type="InterPro" id="IPR025525">
    <property type="entry name" value="hAT-like_transposase_RNase-H"/>
</dbReference>
<dbReference type="InterPro" id="IPR012337">
    <property type="entry name" value="RNaseH-like_sf"/>
</dbReference>
<feature type="compositionally biased region" description="Polar residues" evidence="2">
    <location>
        <begin position="10"/>
        <end position="20"/>
    </location>
</feature>
<evidence type="ECO:0000313" key="6">
    <source>
        <dbReference type="Proteomes" id="UP000059680"/>
    </source>
</evidence>
<evidence type="ECO:0000256" key="1">
    <source>
        <dbReference type="ARBA" id="ARBA00023125"/>
    </source>
</evidence>
<dbReference type="SMART" id="SM00614">
    <property type="entry name" value="ZnF_BED"/>
    <property type="match status" value="1"/>
</dbReference>
<reference evidence="5 6" key="2">
    <citation type="journal article" date="2013" name="Plant Cell Physiol.">
        <title>Rice Annotation Project Database (RAP-DB): an integrative and interactive database for rice genomics.</title>
        <authorList>
            <person name="Sakai H."/>
            <person name="Lee S.S."/>
            <person name="Tanaka T."/>
            <person name="Numa H."/>
            <person name="Kim J."/>
            <person name="Kawahara Y."/>
            <person name="Wakimoto H."/>
            <person name="Yang C.C."/>
            <person name="Iwamoto M."/>
            <person name="Abe T."/>
            <person name="Yamada Y."/>
            <person name="Muto A."/>
            <person name="Inokuchi H."/>
            <person name="Ikemura T."/>
            <person name="Matsumoto T."/>
            <person name="Sasaki T."/>
            <person name="Itoh T."/>
        </authorList>
    </citation>
    <scope>NUCLEOTIDE SEQUENCE [LARGE SCALE GENOMIC DNA]</scope>
    <source>
        <strain evidence="6">cv. Nipponbare</strain>
    </source>
</reference>
<proteinExistence type="predicted"/>
<dbReference type="InterPro" id="IPR052035">
    <property type="entry name" value="ZnF_BED_domain_contain"/>
</dbReference>
<evidence type="ECO:0000256" key="2">
    <source>
        <dbReference type="SAM" id="MobiDB-lite"/>
    </source>
</evidence>
<dbReference type="Pfam" id="PF05699">
    <property type="entry name" value="Dimer_Tnp_hAT"/>
    <property type="match status" value="1"/>
</dbReference>
<reference evidence="5 6" key="3">
    <citation type="journal article" date="2013" name="Rice">
        <title>Improvement of the Oryza sativa Nipponbare reference genome using next generation sequence and optical map data.</title>
        <authorList>
            <person name="Kawahara Y."/>
            <person name="de la Bastide M."/>
            <person name="Hamilton J.P."/>
            <person name="Kanamori H."/>
            <person name="McCombie W.R."/>
            <person name="Ouyang S."/>
            <person name="Schwartz D.C."/>
            <person name="Tanaka T."/>
            <person name="Wu J."/>
            <person name="Zhou S."/>
            <person name="Childs K.L."/>
            <person name="Davidson R.M."/>
            <person name="Lin H."/>
            <person name="Quesada-Ocampo L."/>
            <person name="Vaillancourt B."/>
            <person name="Sakai H."/>
            <person name="Lee S.S."/>
            <person name="Kim J."/>
            <person name="Numa H."/>
            <person name="Itoh T."/>
            <person name="Buell C.R."/>
            <person name="Matsumoto T."/>
        </authorList>
    </citation>
    <scope>NUCLEOTIDE SEQUENCE [LARGE SCALE GENOMIC DNA]</scope>
    <source>
        <strain evidence="6">cv. Nipponbare</strain>
    </source>
</reference>
<dbReference type="AlphaFoldDB" id="A0A0P0VJT3"/>
<reference evidence="6" key="1">
    <citation type="journal article" date="2005" name="Nature">
        <title>The map-based sequence of the rice genome.</title>
        <authorList>
            <consortium name="International rice genome sequencing project (IRGSP)"/>
            <person name="Matsumoto T."/>
            <person name="Wu J."/>
            <person name="Kanamori H."/>
            <person name="Katayose Y."/>
            <person name="Fujisawa M."/>
            <person name="Namiki N."/>
            <person name="Mizuno H."/>
            <person name="Yamamoto K."/>
            <person name="Antonio B.A."/>
            <person name="Baba T."/>
            <person name="Sakata K."/>
            <person name="Nagamura Y."/>
            <person name="Aoki H."/>
            <person name="Arikawa K."/>
            <person name="Arita K."/>
            <person name="Bito T."/>
            <person name="Chiden Y."/>
            <person name="Fujitsuka N."/>
            <person name="Fukunaka R."/>
            <person name="Hamada M."/>
            <person name="Harada C."/>
            <person name="Hayashi A."/>
            <person name="Hijishita S."/>
            <person name="Honda M."/>
            <person name="Hosokawa S."/>
            <person name="Ichikawa Y."/>
            <person name="Idonuma A."/>
            <person name="Iijima M."/>
            <person name="Ikeda M."/>
            <person name="Ikeno M."/>
            <person name="Ito K."/>
            <person name="Ito S."/>
            <person name="Ito T."/>
            <person name="Ito Y."/>
            <person name="Ito Y."/>
            <person name="Iwabuchi A."/>
            <person name="Kamiya K."/>
            <person name="Karasawa W."/>
            <person name="Kurita K."/>
            <person name="Katagiri S."/>
            <person name="Kikuta A."/>
            <person name="Kobayashi H."/>
            <person name="Kobayashi N."/>
            <person name="Machita K."/>
            <person name="Maehara T."/>
            <person name="Masukawa M."/>
            <person name="Mizubayashi T."/>
            <person name="Mukai Y."/>
            <person name="Nagasaki H."/>
            <person name="Nagata Y."/>
            <person name="Naito S."/>
            <person name="Nakashima M."/>
            <person name="Nakama Y."/>
            <person name="Nakamichi Y."/>
            <person name="Nakamura M."/>
            <person name="Meguro A."/>
            <person name="Negishi M."/>
            <person name="Ohta I."/>
            <person name="Ohta T."/>
            <person name="Okamoto M."/>
            <person name="Ono N."/>
            <person name="Saji S."/>
            <person name="Sakaguchi M."/>
            <person name="Sakai K."/>
            <person name="Shibata M."/>
            <person name="Shimokawa T."/>
            <person name="Song J."/>
            <person name="Takazaki Y."/>
            <person name="Terasawa K."/>
            <person name="Tsugane M."/>
            <person name="Tsuji K."/>
            <person name="Ueda S."/>
            <person name="Waki K."/>
            <person name="Yamagata H."/>
            <person name="Yamamoto M."/>
            <person name="Yamamoto S."/>
            <person name="Yamane H."/>
            <person name="Yoshiki S."/>
            <person name="Yoshihara R."/>
            <person name="Yukawa K."/>
            <person name="Zhong H."/>
            <person name="Yano M."/>
            <person name="Yuan Q."/>
            <person name="Ouyang S."/>
            <person name="Liu J."/>
            <person name="Jones K.M."/>
            <person name="Gansberger K."/>
            <person name="Moffat K."/>
            <person name="Hill J."/>
            <person name="Bera J."/>
            <person name="Fadrosh D."/>
            <person name="Jin S."/>
            <person name="Johri S."/>
            <person name="Kim M."/>
            <person name="Overton L."/>
            <person name="Reardon M."/>
            <person name="Tsitrin T."/>
            <person name="Vuong H."/>
            <person name="Weaver B."/>
            <person name="Ciecko A."/>
            <person name="Tallon L."/>
            <person name="Jackson J."/>
            <person name="Pai G."/>
            <person name="Aken S.V."/>
            <person name="Utterback T."/>
            <person name="Reidmuller S."/>
            <person name="Feldblyum T."/>
            <person name="Hsiao J."/>
            <person name="Zismann V."/>
            <person name="Iobst S."/>
            <person name="de Vazeille A.R."/>
            <person name="Buell C.R."/>
            <person name="Ying K."/>
            <person name="Li Y."/>
            <person name="Lu T."/>
            <person name="Huang Y."/>
            <person name="Zhao Q."/>
            <person name="Feng Q."/>
            <person name="Zhang L."/>
            <person name="Zhu J."/>
            <person name="Weng Q."/>
            <person name="Mu J."/>
            <person name="Lu Y."/>
            <person name="Fan D."/>
            <person name="Liu Y."/>
            <person name="Guan J."/>
            <person name="Zhang Y."/>
            <person name="Yu S."/>
            <person name="Liu X."/>
            <person name="Zhang Y."/>
            <person name="Hong G."/>
            <person name="Han B."/>
            <person name="Choisne N."/>
            <person name="Demange N."/>
            <person name="Orjeda G."/>
            <person name="Samain S."/>
            <person name="Cattolico L."/>
            <person name="Pelletier E."/>
            <person name="Couloux A."/>
            <person name="Segurens B."/>
            <person name="Wincker P."/>
            <person name="D'Hont A."/>
            <person name="Scarpelli C."/>
            <person name="Weissenbach J."/>
            <person name="Salanoubat M."/>
            <person name="Quetier F."/>
            <person name="Yu Y."/>
            <person name="Kim H.R."/>
            <person name="Rambo T."/>
            <person name="Currie J."/>
            <person name="Collura K."/>
            <person name="Luo M."/>
            <person name="Yang T."/>
            <person name="Ammiraju J.S.S."/>
            <person name="Engler F."/>
            <person name="Soderlund C."/>
            <person name="Wing R.A."/>
            <person name="Palmer L.E."/>
            <person name="de la Bastide M."/>
            <person name="Spiegel L."/>
            <person name="Nascimento L."/>
            <person name="Zutavern T."/>
            <person name="O'Shaughnessy A."/>
            <person name="Dike S."/>
            <person name="Dedhia N."/>
            <person name="Preston R."/>
            <person name="Balija V."/>
            <person name="McCombie W.R."/>
            <person name="Chow T."/>
            <person name="Chen H."/>
            <person name="Chung M."/>
            <person name="Chen C."/>
            <person name="Shaw J."/>
            <person name="Wu H."/>
            <person name="Hsiao K."/>
            <person name="Chao Y."/>
            <person name="Chu M."/>
            <person name="Cheng C."/>
            <person name="Hour A."/>
            <person name="Lee P."/>
            <person name="Lin S."/>
            <person name="Lin Y."/>
            <person name="Liou J."/>
            <person name="Liu S."/>
            <person name="Hsing Y."/>
            <person name="Raghuvanshi S."/>
            <person name="Mohanty A."/>
            <person name="Bharti A.K."/>
            <person name="Gaur A."/>
            <person name="Gupta V."/>
            <person name="Kumar D."/>
            <person name="Ravi V."/>
            <person name="Vij S."/>
            <person name="Kapur A."/>
            <person name="Khurana P."/>
            <person name="Khurana P."/>
            <person name="Khurana J.P."/>
            <person name="Tyagi A.K."/>
            <person name="Gaikwad K."/>
            <person name="Singh A."/>
            <person name="Dalal V."/>
            <person name="Srivastava S."/>
            <person name="Dixit A."/>
            <person name="Pal A.K."/>
            <person name="Ghazi I.A."/>
            <person name="Yadav M."/>
            <person name="Pandit A."/>
            <person name="Bhargava A."/>
            <person name="Sureshbabu K."/>
            <person name="Batra K."/>
            <person name="Sharma T.R."/>
            <person name="Mohapatra T."/>
            <person name="Singh N.K."/>
            <person name="Messing J."/>
            <person name="Nelson A.B."/>
            <person name="Fuks G."/>
            <person name="Kavchok S."/>
            <person name="Keizer G."/>
            <person name="Linton E."/>
            <person name="Llaca V."/>
            <person name="Song R."/>
            <person name="Tanyolac B."/>
            <person name="Young S."/>
            <person name="Ho-Il K."/>
            <person name="Hahn J.H."/>
            <person name="Sangsakoo G."/>
            <person name="Vanavichit A."/>
            <person name="de Mattos Luiz.A.T."/>
            <person name="Zimmer P.D."/>
            <person name="Malone G."/>
            <person name="Dellagostin O."/>
            <person name="de Oliveira A.C."/>
            <person name="Bevan M."/>
            <person name="Bancroft I."/>
            <person name="Minx P."/>
            <person name="Cordum H."/>
            <person name="Wilson R."/>
            <person name="Cheng Z."/>
            <person name="Jin W."/>
            <person name="Jiang J."/>
            <person name="Leong S.A."/>
            <person name="Iwama H."/>
            <person name="Gojobori T."/>
            <person name="Itoh T."/>
            <person name="Niimura Y."/>
            <person name="Fujii Y."/>
            <person name="Habara T."/>
            <person name="Sakai H."/>
            <person name="Sato Y."/>
            <person name="Wilson G."/>
            <person name="Kumar K."/>
            <person name="McCouch S."/>
            <person name="Juretic N."/>
            <person name="Hoen D."/>
            <person name="Wright S."/>
            <person name="Bruskiewich R."/>
            <person name="Bureau T."/>
            <person name="Miyao A."/>
            <person name="Hirochika H."/>
            <person name="Nishikawa T."/>
            <person name="Kadowaki K."/>
            <person name="Sugiura M."/>
            <person name="Burr B."/>
            <person name="Sasaki T."/>
        </authorList>
    </citation>
    <scope>NUCLEOTIDE SEQUENCE [LARGE SCALE GENOMIC DNA]</scope>
    <source>
        <strain evidence="6">cv. Nipponbare</strain>
    </source>
</reference>
<dbReference type="InterPro" id="IPR008906">
    <property type="entry name" value="HATC_C_dom"/>
</dbReference>
<evidence type="ECO:0000259" key="4">
    <source>
        <dbReference type="Pfam" id="PF14372"/>
    </source>
</evidence>
<dbReference type="PANTHER" id="PTHR46481">
    <property type="entry name" value="ZINC FINGER BED DOMAIN-CONTAINING PROTEIN 4"/>
    <property type="match status" value="1"/>
</dbReference>
<feature type="region of interest" description="Disordered" evidence="2">
    <location>
        <begin position="1"/>
        <end position="48"/>
    </location>
</feature>
<evidence type="ECO:0000259" key="3">
    <source>
        <dbReference type="Pfam" id="PF05699"/>
    </source>
</evidence>
<dbReference type="eggNOG" id="KOG1121">
    <property type="taxonomic scope" value="Eukaryota"/>
</dbReference>
<dbReference type="SUPFAM" id="SSF53098">
    <property type="entry name" value="Ribonuclease H-like"/>
    <property type="match status" value="1"/>
</dbReference>
<dbReference type="Proteomes" id="UP000059680">
    <property type="component" value="Chromosome 2"/>
</dbReference>
<feature type="domain" description="hAT-like transposase RNase-H fold" evidence="4">
    <location>
        <begin position="432"/>
        <end position="532"/>
    </location>
</feature>
<sequence length="762" mass="86650">MLFVDRMSNPAATVESQVALTPSSTSTPTPTNAPSVEINDSQGTEVEHDNKRLKSAAWQDFVKKKINGAWKAECKWCHNKLGAESRNGTKHLLDHIKTCKSRHARKGLTQSNLKMGIDAEGRVTVGKYVFDQEVARKELALMICLHEYPLSIVDHVGFRRFCGALQPLFKVMTRNTIRKDIIDLFGVNKISISNYFHKLQSRVAITTDLWTATHQKKGYMAITAHFIDDEWKLKSFLLRFIYVPAPHTADLISEIIYEVLADWNLESRLSTITLDNCSTNDKLMENLLGTMLDKLPADTLMLNGSLLHMRCCAHILNLIVKDGMTILDKIIEKVRESVSFWTATPKRHEKFEKQAQQINVKYEKVIALDCKTRWNSTYLMLSTAVLYQDVFTKLGTREKMYTPYCPSNDDWKFARELCDRLKIFYDATEAFSGSKYCTANLFFPKACGIYLAMRKWSTSADPNIITMTKLMSAKYEKYWKDVHGILAIASVLDPRYKLHMLNAMFIQIYGEEVALRKVNAVKEDLYKLVLQYQNHVEEGVGTSDGVNASSSVAPPGGFDLVDDIFDQYMSGQTVASSSQIRTELDLYLEEKPLPRTQDFDIINWWKFGGIRYPTLRQIARDILAIPITTVASESAFSTGGRVITPNRNQLKPDLVEALMCVQAWGRADMLGNFIFAFVSFKFNLSFHVSSISSNCKSHYMLIAEIANKTNALNTVLDDESESVCPTLPLYCFYYYNIQCLVASSNFDFRKHLLSLKLEVEIS</sequence>
<accession>A0A0P0VJT3</accession>
<evidence type="ECO:0000313" key="5">
    <source>
        <dbReference type="EMBL" id="BAS78952.1"/>
    </source>
</evidence>
<feature type="compositionally biased region" description="Low complexity" evidence="2">
    <location>
        <begin position="21"/>
        <end position="30"/>
    </location>
</feature>
<dbReference type="InParanoid" id="A0A0P0VJT3"/>
<feature type="domain" description="HAT C-terminal dimerisation" evidence="3">
    <location>
        <begin position="583"/>
        <end position="664"/>
    </location>
</feature>
<dbReference type="Pfam" id="PF14372">
    <property type="entry name" value="hAT-like_RNase-H"/>
    <property type="match status" value="1"/>
</dbReference>
<organism evidence="5 6">
    <name type="scientific">Oryza sativa subsp. japonica</name>
    <name type="common">Rice</name>
    <dbReference type="NCBI Taxonomy" id="39947"/>
    <lineage>
        <taxon>Eukaryota</taxon>
        <taxon>Viridiplantae</taxon>
        <taxon>Streptophyta</taxon>
        <taxon>Embryophyta</taxon>
        <taxon>Tracheophyta</taxon>
        <taxon>Spermatophyta</taxon>
        <taxon>Magnoliopsida</taxon>
        <taxon>Liliopsida</taxon>
        <taxon>Poales</taxon>
        <taxon>Poaceae</taxon>
        <taxon>BOP clade</taxon>
        <taxon>Oryzoideae</taxon>
        <taxon>Oryzeae</taxon>
        <taxon>Oryzinae</taxon>
        <taxon>Oryza</taxon>
        <taxon>Oryza sativa</taxon>
    </lineage>
</organism>
<dbReference type="GO" id="GO:0003677">
    <property type="term" value="F:DNA binding"/>
    <property type="evidence" value="ECO:0007669"/>
    <property type="project" value="UniProtKB-KW"/>
</dbReference>
<dbReference type="PaxDb" id="39947-A0A0P0VJT3"/>
<keyword evidence="6" id="KW-1185">Reference proteome</keyword>
<dbReference type="PANTHER" id="PTHR46481:SF11">
    <property type="entry name" value="ZINC FINGER BED DOMAIN-CONTAINING PROTEIN RICESLEEPER 2-LIKE"/>
    <property type="match status" value="1"/>
</dbReference>
<keyword evidence="1" id="KW-0238">DNA-binding</keyword>